<dbReference type="SUPFAM" id="SSF52047">
    <property type="entry name" value="RNI-like"/>
    <property type="match status" value="1"/>
</dbReference>
<protein>
    <submittedName>
        <fullName evidence="1">Uncharacterized protein</fullName>
    </submittedName>
</protein>
<organism evidence="1 2">
    <name type="scientific">Galerina marginata (strain CBS 339.88)</name>
    <dbReference type="NCBI Taxonomy" id="685588"/>
    <lineage>
        <taxon>Eukaryota</taxon>
        <taxon>Fungi</taxon>
        <taxon>Dikarya</taxon>
        <taxon>Basidiomycota</taxon>
        <taxon>Agaricomycotina</taxon>
        <taxon>Agaricomycetes</taxon>
        <taxon>Agaricomycetidae</taxon>
        <taxon>Agaricales</taxon>
        <taxon>Agaricineae</taxon>
        <taxon>Strophariaceae</taxon>
        <taxon>Galerina</taxon>
    </lineage>
</organism>
<gene>
    <name evidence="1" type="ORF">GALMADRAFT_370316</name>
</gene>
<dbReference type="InterPro" id="IPR032675">
    <property type="entry name" value="LRR_dom_sf"/>
</dbReference>
<reference evidence="2" key="1">
    <citation type="journal article" date="2014" name="Proc. Natl. Acad. Sci. U.S.A.">
        <title>Extensive sampling of basidiomycete genomes demonstrates inadequacy of the white-rot/brown-rot paradigm for wood decay fungi.</title>
        <authorList>
            <person name="Riley R."/>
            <person name="Salamov A.A."/>
            <person name="Brown D.W."/>
            <person name="Nagy L.G."/>
            <person name="Floudas D."/>
            <person name="Held B.W."/>
            <person name="Levasseur A."/>
            <person name="Lombard V."/>
            <person name="Morin E."/>
            <person name="Otillar R."/>
            <person name="Lindquist E.A."/>
            <person name="Sun H."/>
            <person name="LaButti K.M."/>
            <person name="Schmutz J."/>
            <person name="Jabbour D."/>
            <person name="Luo H."/>
            <person name="Baker S.E."/>
            <person name="Pisabarro A.G."/>
            <person name="Walton J.D."/>
            <person name="Blanchette R.A."/>
            <person name="Henrissat B."/>
            <person name="Martin F."/>
            <person name="Cullen D."/>
            <person name="Hibbett D.S."/>
            <person name="Grigoriev I.V."/>
        </authorList>
    </citation>
    <scope>NUCLEOTIDE SEQUENCE [LARGE SCALE GENOMIC DNA]</scope>
    <source>
        <strain evidence="2">CBS 339.88</strain>
    </source>
</reference>
<proteinExistence type="predicted"/>
<dbReference type="HOGENOM" id="CLU_018544_12_2_1"/>
<dbReference type="Proteomes" id="UP000027222">
    <property type="component" value="Unassembled WGS sequence"/>
</dbReference>
<dbReference type="OrthoDB" id="3015956at2759"/>
<dbReference type="AlphaFoldDB" id="A0A067TZX8"/>
<keyword evidence="2" id="KW-1185">Reference proteome</keyword>
<evidence type="ECO:0000313" key="2">
    <source>
        <dbReference type="Proteomes" id="UP000027222"/>
    </source>
</evidence>
<name>A0A067TZX8_GALM3</name>
<dbReference type="Gene3D" id="3.80.10.10">
    <property type="entry name" value="Ribonuclease Inhibitor"/>
    <property type="match status" value="1"/>
</dbReference>
<sequence>MLSDLDPRALATNDVPSDEERNVLRLRQAAARRDLAALDAEIALALDLDITGSTPNMSESFARKKRRGLVKLIRSIDIAIAPHKFLPAELMSCIFTLAFSAFPTYLPPPGRTSSPLALCHVCIRWRKVALNTPELWTDVVFRYERNLNPYKTMDLVEEWFARCGPSKRLSLEISRWTRQEFPSDHEEVMQVVFLRLIAAYALRFSHLVLRLPEAQIYSFLATSSLAFPCLRSIHLERDTYMDDTLPSIRKQDTSFIFSRQAPLVTDMELHNFRHILEVEATFFTWNNLTRFRCHHTPIKVSEIHSILQQCRKLEDCQLNVDPHINEDDVKSASKTRIRLPFLRRLAIFFGFLGRPGLSEQLVGPFLEPLFIPNVKELHISSVNHARGFPQQALISLLTRSSCDIDVLQISDIYLSEETVSQLAVTLPSLTMLHVGVDHLLPKAVLQEVAKGQLLPKLQCLVCRIDDLETAIQMLENRWEASKSPSSPSIQLSPPVFFMLDYVGEVINLFQAVRVDRLRACGVRIEMNRVGC</sequence>
<accession>A0A067TZX8</accession>
<dbReference type="EMBL" id="KL142367">
    <property type="protein sequence ID" value="KDR85569.1"/>
    <property type="molecule type" value="Genomic_DNA"/>
</dbReference>
<evidence type="ECO:0000313" key="1">
    <source>
        <dbReference type="EMBL" id="KDR85569.1"/>
    </source>
</evidence>